<accession>A0A803M5N0</accession>
<feature type="domain" description="GRF-type" evidence="6">
    <location>
        <begin position="27"/>
        <end position="70"/>
    </location>
</feature>
<dbReference type="InterPro" id="IPR010666">
    <property type="entry name" value="Znf_GRF"/>
</dbReference>
<evidence type="ECO:0000313" key="7">
    <source>
        <dbReference type="EnsemblPlants" id="AUR62023753-RA:cds"/>
    </source>
</evidence>
<dbReference type="Gramene" id="AUR62023753-RA">
    <property type="protein sequence ID" value="AUR62023753-RA:cds"/>
    <property type="gene ID" value="AUR62023753"/>
</dbReference>
<name>A0A803M5N0_CHEQI</name>
<proteinExistence type="predicted"/>
<evidence type="ECO:0000256" key="5">
    <source>
        <dbReference type="SAM" id="Coils"/>
    </source>
</evidence>
<feature type="coiled-coil region" evidence="5">
    <location>
        <begin position="80"/>
        <end position="128"/>
    </location>
</feature>
<keyword evidence="5" id="KW-0175">Coiled coil</keyword>
<dbReference type="AlphaFoldDB" id="A0A803M5N0"/>
<reference evidence="7" key="2">
    <citation type="submission" date="2021-03" db="UniProtKB">
        <authorList>
            <consortium name="EnsemblPlants"/>
        </authorList>
    </citation>
    <scope>IDENTIFICATION</scope>
</reference>
<evidence type="ECO:0000256" key="1">
    <source>
        <dbReference type="ARBA" id="ARBA00022723"/>
    </source>
</evidence>
<evidence type="ECO:0000256" key="4">
    <source>
        <dbReference type="PROSITE-ProRule" id="PRU01343"/>
    </source>
</evidence>
<evidence type="ECO:0000259" key="6">
    <source>
        <dbReference type="PROSITE" id="PS51999"/>
    </source>
</evidence>
<keyword evidence="1" id="KW-0479">Metal-binding</keyword>
<dbReference type="PROSITE" id="PS51999">
    <property type="entry name" value="ZF_GRF"/>
    <property type="match status" value="1"/>
</dbReference>
<dbReference type="Pfam" id="PF06839">
    <property type="entry name" value="Zn_ribbon_GRF"/>
    <property type="match status" value="1"/>
</dbReference>
<reference evidence="7" key="1">
    <citation type="journal article" date="2017" name="Nature">
        <title>The genome of Chenopodium quinoa.</title>
        <authorList>
            <person name="Jarvis D.E."/>
            <person name="Ho Y.S."/>
            <person name="Lightfoot D.J."/>
            <person name="Schmoeckel S.M."/>
            <person name="Li B."/>
            <person name="Borm T.J.A."/>
            <person name="Ohyanagi H."/>
            <person name="Mineta K."/>
            <person name="Michell C.T."/>
            <person name="Saber N."/>
            <person name="Kharbatia N.M."/>
            <person name="Rupper R.R."/>
            <person name="Sharp A.R."/>
            <person name="Dally N."/>
            <person name="Boughton B.A."/>
            <person name="Woo Y.H."/>
            <person name="Gao G."/>
            <person name="Schijlen E.G.W.M."/>
            <person name="Guo X."/>
            <person name="Momin A.A."/>
            <person name="Negrao S."/>
            <person name="Al-Babili S."/>
            <person name="Gehring C."/>
            <person name="Roessner U."/>
            <person name="Jung C."/>
            <person name="Murphy K."/>
            <person name="Arold S.T."/>
            <person name="Gojobori T."/>
            <person name="van der Linden C.G."/>
            <person name="van Loo E.N."/>
            <person name="Jellen E.N."/>
            <person name="Maughan P.J."/>
            <person name="Tester M."/>
        </authorList>
    </citation>
    <scope>NUCLEOTIDE SEQUENCE [LARGE SCALE GENOMIC DNA]</scope>
    <source>
        <strain evidence="7">cv. PI 614886</strain>
    </source>
</reference>
<evidence type="ECO:0000256" key="3">
    <source>
        <dbReference type="ARBA" id="ARBA00022833"/>
    </source>
</evidence>
<protein>
    <recommendedName>
        <fullName evidence="6">GRF-type domain-containing protein</fullName>
    </recommendedName>
</protein>
<dbReference type="GO" id="GO:0008270">
    <property type="term" value="F:zinc ion binding"/>
    <property type="evidence" value="ECO:0007669"/>
    <property type="project" value="UniProtKB-KW"/>
</dbReference>
<keyword evidence="3" id="KW-0862">Zinc</keyword>
<dbReference type="Proteomes" id="UP000596660">
    <property type="component" value="Unplaced"/>
</dbReference>
<evidence type="ECO:0000256" key="2">
    <source>
        <dbReference type="ARBA" id="ARBA00022771"/>
    </source>
</evidence>
<dbReference type="PANTHER" id="PTHR33248">
    <property type="entry name" value="ZINC ION-BINDING PROTEIN"/>
    <property type="match status" value="1"/>
</dbReference>
<organism evidence="7 8">
    <name type="scientific">Chenopodium quinoa</name>
    <name type="common">Quinoa</name>
    <dbReference type="NCBI Taxonomy" id="63459"/>
    <lineage>
        <taxon>Eukaryota</taxon>
        <taxon>Viridiplantae</taxon>
        <taxon>Streptophyta</taxon>
        <taxon>Embryophyta</taxon>
        <taxon>Tracheophyta</taxon>
        <taxon>Spermatophyta</taxon>
        <taxon>Magnoliopsida</taxon>
        <taxon>eudicotyledons</taxon>
        <taxon>Gunneridae</taxon>
        <taxon>Pentapetalae</taxon>
        <taxon>Caryophyllales</taxon>
        <taxon>Chenopodiaceae</taxon>
        <taxon>Chenopodioideae</taxon>
        <taxon>Atripliceae</taxon>
        <taxon>Chenopodium</taxon>
    </lineage>
</organism>
<keyword evidence="8" id="KW-1185">Reference proteome</keyword>
<evidence type="ECO:0000313" key="8">
    <source>
        <dbReference type="Proteomes" id="UP000596660"/>
    </source>
</evidence>
<keyword evidence="2 4" id="KW-0863">Zinc-finger</keyword>
<sequence length="169" mass="19515">MASQLSASSGSSRSRSKGISSPAKLVCYHNEFAPLRTVRYDSLTKGKKFYGCSYWPEQKICGFFKWADEVNDVCDLQQIVIEKEETISELKHQVDMLKQEQELMRDKVKKLKAKKEKLFEEVEEMGIATTETMFELKENNSDKRLMLTLVFSWAFFYFGAHAKLVDDGD</sequence>
<dbReference type="EnsemblPlants" id="AUR62023753-RA">
    <property type="protein sequence ID" value="AUR62023753-RA:cds"/>
    <property type="gene ID" value="AUR62023753"/>
</dbReference>